<dbReference type="OrthoDB" id="6507044at2759"/>
<sequence length="77" mass="8550">TENSRWWLCNSFEAQTNYHLIILNTSSQSQLTIDSQPSSFADGILVFVSGNLQLAGEEHQLKFSHPVAHIVPAFSCS</sequence>
<protein>
    <submittedName>
        <fullName evidence="1">Uncharacterized protein</fullName>
    </submittedName>
</protein>
<name>A0A7J6W153_THATH</name>
<comment type="caution">
    <text evidence="1">The sequence shown here is derived from an EMBL/GenBank/DDBJ whole genome shotgun (WGS) entry which is preliminary data.</text>
</comment>
<feature type="non-terminal residue" evidence="1">
    <location>
        <position position="1"/>
    </location>
</feature>
<gene>
    <name evidence="1" type="ORF">FRX31_019591</name>
</gene>
<dbReference type="EMBL" id="JABWDY010023559">
    <property type="protein sequence ID" value="KAF5190823.1"/>
    <property type="molecule type" value="Genomic_DNA"/>
</dbReference>
<proteinExistence type="predicted"/>
<evidence type="ECO:0000313" key="1">
    <source>
        <dbReference type="EMBL" id="KAF5190823.1"/>
    </source>
</evidence>
<evidence type="ECO:0000313" key="2">
    <source>
        <dbReference type="Proteomes" id="UP000554482"/>
    </source>
</evidence>
<keyword evidence="2" id="KW-1185">Reference proteome</keyword>
<reference evidence="1 2" key="1">
    <citation type="submission" date="2020-06" db="EMBL/GenBank/DDBJ databases">
        <title>Transcriptomic and genomic resources for Thalictrum thalictroides and T. hernandezii: Facilitating candidate gene discovery in an emerging model plant lineage.</title>
        <authorList>
            <person name="Arias T."/>
            <person name="Riano-Pachon D.M."/>
            <person name="Di Stilio V.S."/>
        </authorList>
    </citation>
    <scope>NUCLEOTIDE SEQUENCE [LARGE SCALE GENOMIC DNA]</scope>
    <source>
        <strain evidence="2">cv. WT478/WT964</strain>
        <tissue evidence="1">Leaves</tissue>
    </source>
</reference>
<accession>A0A7J6W153</accession>
<organism evidence="1 2">
    <name type="scientific">Thalictrum thalictroides</name>
    <name type="common">Rue-anemone</name>
    <name type="synonym">Anemone thalictroides</name>
    <dbReference type="NCBI Taxonomy" id="46969"/>
    <lineage>
        <taxon>Eukaryota</taxon>
        <taxon>Viridiplantae</taxon>
        <taxon>Streptophyta</taxon>
        <taxon>Embryophyta</taxon>
        <taxon>Tracheophyta</taxon>
        <taxon>Spermatophyta</taxon>
        <taxon>Magnoliopsida</taxon>
        <taxon>Ranunculales</taxon>
        <taxon>Ranunculaceae</taxon>
        <taxon>Thalictroideae</taxon>
        <taxon>Thalictrum</taxon>
    </lineage>
</organism>
<dbReference type="AlphaFoldDB" id="A0A7J6W153"/>
<dbReference type="Proteomes" id="UP000554482">
    <property type="component" value="Unassembled WGS sequence"/>
</dbReference>